<dbReference type="VEuPathDB" id="VectorBase:SSCA006098"/>
<evidence type="ECO:0000256" key="6">
    <source>
        <dbReference type="ARBA" id="ARBA00022692"/>
    </source>
</evidence>
<keyword evidence="10 12" id="KW-0472">Membrane</keyword>
<evidence type="ECO:0000259" key="16">
    <source>
        <dbReference type="Pfam" id="PF25147"/>
    </source>
</evidence>
<comment type="pathway">
    <text evidence="3 12">Protein modification; protein glycosylation.</text>
</comment>
<evidence type="ECO:0000256" key="5">
    <source>
        <dbReference type="ARBA" id="ARBA00017612"/>
    </source>
</evidence>
<evidence type="ECO:0000256" key="8">
    <source>
        <dbReference type="ARBA" id="ARBA00022824"/>
    </source>
</evidence>
<dbReference type="Proteomes" id="UP000616769">
    <property type="component" value="Unassembled WGS sequence"/>
</dbReference>
<gene>
    <name evidence="17" type="ORF">QR98_0070970</name>
</gene>
<name>A0A132ADC1_SARSC</name>
<dbReference type="InterPro" id="IPR055374">
    <property type="entry name" value="Ribophorin_II_3rd"/>
</dbReference>
<evidence type="ECO:0000256" key="9">
    <source>
        <dbReference type="ARBA" id="ARBA00022989"/>
    </source>
</evidence>
<dbReference type="PANTHER" id="PTHR12640">
    <property type="entry name" value="RIBOPHORIN II"/>
    <property type="match status" value="1"/>
</dbReference>
<dbReference type="Pfam" id="PF23860">
    <property type="entry name" value="Ribophorin_II_3rd"/>
    <property type="match status" value="1"/>
</dbReference>
<evidence type="ECO:0000313" key="18">
    <source>
        <dbReference type="Proteomes" id="UP000616769"/>
    </source>
</evidence>
<keyword evidence="8 12" id="KW-0256">Endoplasmic reticulum</keyword>
<dbReference type="InterPro" id="IPR055373">
    <property type="entry name" value="Ribophorin_II_N"/>
</dbReference>
<evidence type="ECO:0000259" key="15">
    <source>
        <dbReference type="Pfam" id="PF23861"/>
    </source>
</evidence>
<dbReference type="Pfam" id="PF25147">
    <property type="entry name" value="Ribophorin_II_C"/>
    <property type="match status" value="1"/>
</dbReference>
<evidence type="ECO:0000259" key="13">
    <source>
        <dbReference type="Pfam" id="PF05817"/>
    </source>
</evidence>
<dbReference type="InterPro" id="IPR056790">
    <property type="entry name" value="Ribophorin_II_C"/>
</dbReference>
<evidence type="ECO:0000256" key="1">
    <source>
        <dbReference type="ARBA" id="ARBA00002791"/>
    </source>
</evidence>
<dbReference type="InterPro" id="IPR055375">
    <property type="entry name" value="Ribophorin_II_2nd"/>
</dbReference>
<feature type="domain" description="Ribophorin II N-terminal" evidence="13">
    <location>
        <begin position="2"/>
        <end position="139"/>
    </location>
</feature>
<dbReference type="UniPathway" id="UPA00378"/>
<feature type="domain" description="Ribophorin II C-terminal" evidence="16">
    <location>
        <begin position="418"/>
        <end position="504"/>
    </location>
</feature>
<feature type="transmembrane region" description="Helical" evidence="12">
    <location>
        <begin position="428"/>
        <end position="453"/>
    </location>
</feature>
<dbReference type="Pfam" id="PF23861">
    <property type="entry name" value="Ribophorin_II_2nd"/>
    <property type="match status" value="1"/>
</dbReference>
<keyword evidence="7" id="KW-0732">Signal</keyword>
<keyword evidence="6 12" id="KW-0812">Transmembrane</keyword>
<feature type="domain" description="Ribophorin II second" evidence="15">
    <location>
        <begin position="152"/>
        <end position="250"/>
    </location>
</feature>
<dbReference type="GO" id="GO:0008250">
    <property type="term" value="C:oligosaccharyltransferase complex"/>
    <property type="evidence" value="ECO:0007669"/>
    <property type="project" value="UniProtKB-UniRule"/>
</dbReference>
<comment type="caution">
    <text evidence="17">The sequence shown here is derived from an EMBL/GenBank/DDBJ whole genome shotgun (WGS) entry which is preliminary data.</text>
</comment>
<evidence type="ECO:0000256" key="7">
    <source>
        <dbReference type="ARBA" id="ARBA00022729"/>
    </source>
</evidence>
<proteinExistence type="inferred from homology"/>
<dbReference type="Pfam" id="PF05817">
    <property type="entry name" value="Ribophorin_II"/>
    <property type="match status" value="1"/>
</dbReference>
<reference evidence="17 18" key="1">
    <citation type="journal article" date="2015" name="Parasit. Vectors">
        <title>Draft genome of the scabies mite.</title>
        <authorList>
            <person name="Rider S.D.Jr."/>
            <person name="Morgan M.S."/>
            <person name="Arlian L.G."/>
        </authorList>
    </citation>
    <scope>NUCLEOTIDE SEQUENCE [LARGE SCALE GENOMIC DNA]</scope>
    <source>
        <strain evidence="17">Arlian Lab</strain>
    </source>
</reference>
<comment type="function">
    <text evidence="1 12">Subunit of the oligosaccharyl transferase (OST) complex that catalyzes the initial transfer of a defined glycan (Glc(3)Man(9)GlcNAc(2) in eukaryotes) from the lipid carrier dolichol-pyrophosphate to an asparagine residue within an Asn-X-Ser/Thr consensus motif in nascent polypeptide chains, the first step in protein N-glycosylation. N-glycosylation occurs cotranslationally and the complex associates with the Sec61 complex at the channel-forming translocon complex that mediates protein translocation across the endoplasmic reticulum (ER). All subunits are required for a maximal enzyme activity.</text>
</comment>
<feature type="domain" description="Ribophorin II third" evidence="14">
    <location>
        <begin position="296"/>
        <end position="387"/>
    </location>
</feature>
<sequence length="506" mass="57004">MIDLYRIGSVLHNLGKPMDSSKLSKLLLDALKREESLLNTGLAFQLASRFTKLNDRNLFVERIPDVIVQADEINNRFLQFEGGLGVTAAIIRGIYDLSAAHNKAIDINTDQAIKFVNYFLSRKHVLTPKGANDVVDILQMYTDNKYHIPYIITKFGSSSLSRNNPVLTLKITNVLGNSIDSVSVSGTSVTNDKAQVVMNEIRFKSVTGDSTLFAFDFFEKPLPSGFFTLTVNALPSKPNTKIIGNTNVKMGFAIQTQIKISDAELIVTYHDSGVQNFPLLYPKEIFDLPEIGYLDRLQLKFKLHTDLNSDSKKNLIVHQAFIRFHHTTTNQEIIFIAEIDSNDHYKIDLNLQTRSKEFNDLSGIYQVDLIVGDALLMEPLKWTIGKIPMKLGSISTSLEDVAVVAKEYQPKPEISHIFREQEKRPHALVSNFFTFLVLVPLITLFIAWVKIGVNLSNYRFNLSSILFHSSLAAIFLLYGCFFVSLNMFQTIKYLTGLSVIVYLSVA</sequence>
<evidence type="ECO:0000256" key="10">
    <source>
        <dbReference type="ARBA" id="ARBA00023136"/>
    </source>
</evidence>
<feature type="transmembrane region" description="Helical" evidence="12">
    <location>
        <begin position="465"/>
        <end position="488"/>
    </location>
</feature>
<accession>A0A132ADC1</accession>
<dbReference type="PANTHER" id="PTHR12640:SF0">
    <property type="entry name" value="DOLICHYL-DIPHOSPHOOLIGOSACCHARIDE--PROTEIN GLYCOSYLTRANSFERASE SUBUNIT 2"/>
    <property type="match status" value="1"/>
</dbReference>
<evidence type="ECO:0000256" key="2">
    <source>
        <dbReference type="ARBA" id="ARBA00004477"/>
    </source>
</evidence>
<comment type="subcellular location">
    <subcellularLocation>
        <location evidence="2 12">Endoplasmic reticulum membrane</location>
        <topology evidence="2 12">Multi-pass membrane protein</topology>
    </subcellularLocation>
</comment>
<evidence type="ECO:0000256" key="3">
    <source>
        <dbReference type="ARBA" id="ARBA00004922"/>
    </source>
</evidence>
<evidence type="ECO:0000256" key="4">
    <source>
        <dbReference type="ARBA" id="ARBA00009038"/>
    </source>
</evidence>
<comment type="similarity">
    <text evidence="4 12">Belongs to the SWP1 family.</text>
</comment>
<dbReference type="OrthoDB" id="432292at2759"/>
<evidence type="ECO:0000256" key="11">
    <source>
        <dbReference type="ARBA" id="ARBA00046750"/>
    </source>
</evidence>
<comment type="subunit">
    <text evidence="11">Component of the oligosaccharyltransferase (OST) complex. OST exists in two different complex forms which contain common core subunits RPN1, RPN2, OST48, OST4, DAD1 and TMEM258, either STT3A or STT3B as catalytic subunits, and form-specific accessory subunits. STT3A complex assembly occurs through the formation of 3 subcomplexes. Subcomplex 1 contains RPN1 and TMEM258, subcomplex 2 contains the STT3A-specific subunits STT3A, DC2/OSTC, and KCP2 as well as the core subunit OST4, and subcomplex 3 contains RPN2, DAD1, and OST48. The STT3A complex can form stable complexes with the Sec61 complex or with both the Sec61 and TRAP complexes. Interacts with DDI2. Interacts with TMEM35A/NACHO.</text>
</comment>
<evidence type="ECO:0000256" key="12">
    <source>
        <dbReference type="RuleBase" id="RU366029"/>
    </source>
</evidence>
<evidence type="ECO:0000313" key="17">
    <source>
        <dbReference type="EMBL" id="KPM08575.1"/>
    </source>
</evidence>
<dbReference type="InterPro" id="IPR008814">
    <property type="entry name" value="Swp1"/>
</dbReference>
<keyword evidence="9 12" id="KW-1133">Transmembrane helix</keyword>
<dbReference type="AlphaFoldDB" id="A0A132ADC1"/>
<dbReference type="GO" id="GO:0006487">
    <property type="term" value="P:protein N-linked glycosylation"/>
    <property type="evidence" value="ECO:0007669"/>
    <property type="project" value="UniProtKB-UniRule"/>
</dbReference>
<protein>
    <recommendedName>
        <fullName evidence="5 12">Dolichyl-diphosphooligosaccharide--protein glycosyltransferase subunit 2</fullName>
    </recommendedName>
    <alternativeName>
        <fullName evidence="12">Ribophorin-2</fullName>
    </alternativeName>
</protein>
<dbReference type="EMBL" id="JXLN01012520">
    <property type="protein sequence ID" value="KPM08575.1"/>
    <property type="molecule type" value="Genomic_DNA"/>
</dbReference>
<organism evidence="17 18">
    <name type="scientific">Sarcoptes scabiei</name>
    <name type="common">Itch mite</name>
    <name type="synonym">Acarus scabiei</name>
    <dbReference type="NCBI Taxonomy" id="52283"/>
    <lineage>
        <taxon>Eukaryota</taxon>
        <taxon>Metazoa</taxon>
        <taxon>Ecdysozoa</taxon>
        <taxon>Arthropoda</taxon>
        <taxon>Chelicerata</taxon>
        <taxon>Arachnida</taxon>
        <taxon>Acari</taxon>
        <taxon>Acariformes</taxon>
        <taxon>Sarcoptiformes</taxon>
        <taxon>Astigmata</taxon>
        <taxon>Psoroptidia</taxon>
        <taxon>Sarcoptoidea</taxon>
        <taxon>Sarcoptidae</taxon>
        <taxon>Sarcoptinae</taxon>
        <taxon>Sarcoptes</taxon>
    </lineage>
</organism>
<evidence type="ECO:0000259" key="14">
    <source>
        <dbReference type="Pfam" id="PF23860"/>
    </source>
</evidence>